<sequence length="119" mass="13578">MAMKLDMEEGCRTPRHSGSRILSAVACPGAPKKKAAISSTKMKVPPKNVKEYRRLSLHYLHKVEADEDGINNFTTRRRTSSQSKFRETFKKENPNNKYVDVVMLLDETIVPGKESLWIL</sequence>
<organism evidence="1 2">
    <name type="scientific">Vicia faba</name>
    <name type="common">Broad bean</name>
    <name type="synonym">Faba vulgaris</name>
    <dbReference type="NCBI Taxonomy" id="3906"/>
    <lineage>
        <taxon>Eukaryota</taxon>
        <taxon>Viridiplantae</taxon>
        <taxon>Streptophyta</taxon>
        <taxon>Embryophyta</taxon>
        <taxon>Tracheophyta</taxon>
        <taxon>Spermatophyta</taxon>
        <taxon>Magnoliopsida</taxon>
        <taxon>eudicotyledons</taxon>
        <taxon>Gunneridae</taxon>
        <taxon>Pentapetalae</taxon>
        <taxon>rosids</taxon>
        <taxon>fabids</taxon>
        <taxon>Fabales</taxon>
        <taxon>Fabaceae</taxon>
        <taxon>Papilionoideae</taxon>
        <taxon>50 kb inversion clade</taxon>
        <taxon>NPAAA clade</taxon>
        <taxon>Hologalegina</taxon>
        <taxon>IRL clade</taxon>
        <taxon>Fabeae</taxon>
        <taxon>Vicia</taxon>
    </lineage>
</organism>
<proteinExistence type="predicted"/>
<protein>
    <submittedName>
        <fullName evidence="1">Uncharacterized protein</fullName>
    </submittedName>
</protein>
<name>A0AAV0YK09_VICFA</name>
<keyword evidence="2" id="KW-1185">Reference proteome</keyword>
<dbReference type="Proteomes" id="UP001157006">
    <property type="component" value="Chromosome 1L"/>
</dbReference>
<reference evidence="1 2" key="1">
    <citation type="submission" date="2023-01" db="EMBL/GenBank/DDBJ databases">
        <authorList>
            <person name="Kreplak J."/>
        </authorList>
    </citation>
    <scope>NUCLEOTIDE SEQUENCE [LARGE SCALE GENOMIC DNA]</scope>
</reference>
<dbReference type="EMBL" id="OX451736">
    <property type="protein sequence ID" value="CAI8586169.1"/>
    <property type="molecule type" value="Genomic_DNA"/>
</dbReference>
<gene>
    <name evidence="1" type="ORF">VFH_I241440</name>
</gene>
<evidence type="ECO:0000313" key="2">
    <source>
        <dbReference type="Proteomes" id="UP001157006"/>
    </source>
</evidence>
<dbReference type="AlphaFoldDB" id="A0AAV0YK09"/>
<accession>A0AAV0YK09</accession>
<evidence type="ECO:0000313" key="1">
    <source>
        <dbReference type="EMBL" id="CAI8586169.1"/>
    </source>
</evidence>